<organism evidence="2">
    <name type="scientific">Eutreptiella gymnastica</name>
    <dbReference type="NCBI Taxonomy" id="73025"/>
    <lineage>
        <taxon>Eukaryota</taxon>
        <taxon>Discoba</taxon>
        <taxon>Euglenozoa</taxon>
        <taxon>Euglenida</taxon>
        <taxon>Spirocuta</taxon>
        <taxon>Euglenophyceae</taxon>
        <taxon>Eutreptiales</taxon>
        <taxon>Eutreptiaceae</taxon>
        <taxon>Eutreptiella</taxon>
    </lineage>
</organism>
<dbReference type="InterPro" id="IPR038330">
    <property type="entry name" value="TspO/MBR-related_sf"/>
</dbReference>
<dbReference type="PANTHER" id="PTHR33802:SF1">
    <property type="entry name" value="XK-RELATED PROTEIN"/>
    <property type="match status" value="1"/>
</dbReference>
<sequence>MALVDSERVSPDKARTKLILGATWALQVALNAYCGTHKINGEDNATVSAAYPTLITPAGWAFSIWGIIFLAQGFFVGYQCFGKKAHPLSPTFVLAWSANMVAGGLWSVPFAFKMLKLCLAIMALIVFTLIVMYQELHPWMTSAFPSCSARYWCGEMAISIHLAWVSVASIVNTAVVLTDMGWNDPSQYTVEATVIMQAVALALAIAMVYLHQDIMFAAVVVWAFTAIRSAQSEEAVRIMARVVVWVLYACILGTCAWKGYNWRRGALELA</sequence>
<dbReference type="PANTHER" id="PTHR33802">
    <property type="entry name" value="SI:CH211-161H7.5-RELATED"/>
    <property type="match status" value="1"/>
</dbReference>
<keyword evidence="1" id="KW-1133">Transmembrane helix</keyword>
<dbReference type="Gene3D" id="1.20.1260.100">
    <property type="entry name" value="TspO/MBR protein"/>
    <property type="match status" value="1"/>
</dbReference>
<gene>
    <name evidence="2" type="ORF">EGYM00392_LOCUS29131</name>
</gene>
<feature type="transmembrane region" description="Helical" evidence="1">
    <location>
        <begin position="60"/>
        <end position="81"/>
    </location>
</feature>
<dbReference type="EMBL" id="HBGA01078003">
    <property type="protein sequence ID" value="CAD9018021.1"/>
    <property type="molecule type" value="Transcribed_RNA"/>
</dbReference>
<keyword evidence="1" id="KW-0812">Transmembrane</keyword>
<feature type="transmembrane region" description="Helical" evidence="1">
    <location>
        <begin position="238"/>
        <end position="260"/>
    </location>
</feature>
<protein>
    <submittedName>
        <fullName evidence="2">Uncharacterized protein</fullName>
    </submittedName>
</protein>
<accession>A0A7S1INM6</accession>
<name>A0A7S1INM6_9EUGL</name>
<proteinExistence type="predicted"/>
<feature type="transmembrane region" description="Helical" evidence="1">
    <location>
        <begin position="88"/>
        <end position="108"/>
    </location>
</feature>
<dbReference type="AlphaFoldDB" id="A0A7S1INM6"/>
<feature type="transmembrane region" description="Helical" evidence="1">
    <location>
        <begin position="198"/>
        <end position="226"/>
    </location>
</feature>
<reference evidence="2" key="1">
    <citation type="submission" date="2021-01" db="EMBL/GenBank/DDBJ databases">
        <authorList>
            <person name="Corre E."/>
            <person name="Pelletier E."/>
            <person name="Niang G."/>
            <person name="Scheremetjew M."/>
            <person name="Finn R."/>
            <person name="Kale V."/>
            <person name="Holt S."/>
            <person name="Cochrane G."/>
            <person name="Meng A."/>
            <person name="Brown T."/>
            <person name="Cohen L."/>
        </authorList>
    </citation>
    <scope>NUCLEOTIDE SEQUENCE</scope>
    <source>
        <strain evidence="2">NIES-381</strain>
    </source>
</reference>
<keyword evidence="1" id="KW-0472">Membrane</keyword>
<feature type="transmembrane region" description="Helical" evidence="1">
    <location>
        <begin position="114"/>
        <end position="136"/>
    </location>
</feature>
<evidence type="ECO:0000313" key="2">
    <source>
        <dbReference type="EMBL" id="CAD9018021.1"/>
    </source>
</evidence>
<feature type="transmembrane region" description="Helical" evidence="1">
    <location>
        <begin position="157"/>
        <end position="178"/>
    </location>
</feature>
<evidence type="ECO:0000256" key="1">
    <source>
        <dbReference type="SAM" id="Phobius"/>
    </source>
</evidence>